<sequence length="27" mass="2999">MPMTVYESLIVMIAFATLVVAILSEKK</sequence>
<dbReference type="InterPro" id="IPR031616">
    <property type="entry name" value="BsrE-like"/>
</dbReference>
<keyword evidence="1" id="KW-0812">Transmembrane</keyword>
<evidence type="ECO:0000313" key="3">
    <source>
        <dbReference type="Proteomes" id="UP001597178"/>
    </source>
</evidence>
<feature type="transmembrane region" description="Helical" evidence="1">
    <location>
        <begin position="6"/>
        <end position="24"/>
    </location>
</feature>
<comment type="caution">
    <text evidence="2">The sequence shown here is derived from an EMBL/GenBank/DDBJ whole genome shotgun (WGS) entry which is preliminary data.</text>
</comment>
<proteinExistence type="predicted"/>
<keyword evidence="1" id="KW-1133">Transmembrane helix</keyword>
<keyword evidence="3" id="KW-1185">Reference proteome</keyword>
<keyword evidence="1" id="KW-0472">Membrane</keyword>
<evidence type="ECO:0000256" key="1">
    <source>
        <dbReference type="SAM" id="Phobius"/>
    </source>
</evidence>
<organism evidence="2 3">
    <name type="scientific">Lentibacillus salinarum</name>
    <dbReference type="NCBI Taxonomy" id="446820"/>
    <lineage>
        <taxon>Bacteria</taxon>
        <taxon>Bacillati</taxon>
        <taxon>Bacillota</taxon>
        <taxon>Bacilli</taxon>
        <taxon>Bacillales</taxon>
        <taxon>Bacillaceae</taxon>
        <taxon>Lentibacillus</taxon>
    </lineage>
</organism>
<evidence type="ECO:0000313" key="2">
    <source>
        <dbReference type="EMBL" id="MFD1360064.1"/>
    </source>
</evidence>
<dbReference type="Proteomes" id="UP001597178">
    <property type="component" value="Unassembled WGS sequence"/>
</dbReference>
<accession>A0ABW3ZP85</accession>
<name>A0ABW3ZP85_9BACI</name>
<dbReference type="EMBL" id="JBHTNH010000001">
    <property type="protein sequence ID" value="MFD1360064.1"/>
    <property type="molecule type" value="Genomic_DNA"/>
</dbReference>
<dbReference type="RefSeq" id="WP_382396912.1">
    <property type="nucleotide sequence ID" value="NZ_JBHTNH010000001.1"/>
</dbReference>
<dbReference type="Pfam" id="PF16935">
    <property type="entry name" value="Hol_Tox"/>
    <property type="match status" value="1"/>
</dbReference>
<protein>
    <submittedName>
        <fullName evidence="2">Holin-like toxin</fullName>
    </submittedName>
</protein>
<gene>
    <name evidence="2" type="ORF">ACFQ4A_00060</name>
</gene>
<reference evidence="3" key="1">
    <citation type="journal article" date="2019" name="Int. J. Syst. Evol. Microbiol.">
        <title>The Global Catalogue of Microorganisms (GCM) 10K type strain sequencing project: providing services to taxonomists for standard genome sequencing and annotation.</title>
        <authorList>
            <consortium name="The Broad Institute Genomics Platform"/>
            <consortium name="The Broad Institute Genome Sequencing Center for Infectious Disease"/>
            <person name="Wu L."/>
            <person name="Ma J."/>
        </authorList>
    </citation>
    <scope>NUCLEOTIDE SEQUENCE [LARGE SCALE GENOMIC DNA]</scope>
    <source>
        <strain evidence="3">CCUG 54822</strain>
    </source>
</reference>